<accession>A0ABN8FFK5</accession>
<dbReference type="EMBL" id="CAKMAB010000014">
    <property type="protein sequence ID" value="CAH1056833.1"/>
    <property type="molecule type" value="Genomic_DNA"/>
</dbReference>
<dbReference type="Pfam" id="PF19503">
    <property type="entry name" value="DUF6037"/>
    <property type="match status" value="1"/>
</dbReference>
<sequence>MGYSYSGMVDGLKTFYSSMRQLNVEIGTFEHKYNNVISDAIFDTRDSGGWKLTFIKRASGNVLCVPIQKGYRFSITGNAEYNALIEYFGIGSGKGQFSIKDFVDYLDKQIPTEYRLSDNKRKAILNYNKLDNESDGIYPIGVKNWVVIHAKNPELPEDKYHRTPKNLLKTKELYPDIYNATKDMDITIMYGTDSGENTEKIKAGKIDYKN</sequence>
<proteinExistence type="predicted"/>
<name>A0ABN8FFK5_9BACL</name>
<protein>
    <submittedName>
        <fullName evidence="1">Uncharacterized protein</fullName>
    </submittedName>
</protein>
<gene>
    <name evidence="1" type="ORF">PAECIP111894_02988</name>
</gene>
<dbReference type="Proteomes" id="UP000838749">
    <property type="component" value="Unassembled WGS sequence"/>
</dbReference>
<dbReference type="RefSeq" id="WP_234535099.1">
    <property type="nucleotide sequence ID" value="NZ_CAKMAB010000014.1"/>
</dbReference>
<keyword evidence="2" id="KW-1185">Reference proteome</keyword>
<evidence type="ECO:0000313" key="2">
    <source>
        <dbReference type="Proteomes" id="UP000838749"/>
    </source>
</evidence>
<comment type="caution">
    <text evidence="1">The sequence shown here is derived from an EMBL/GenBank/DDBJ whole genome shotgun (WGS) entry which is preliminary data.</text>
</comment>
<dbReference type="InterPro" id="IPR046100">
    <property type="entry name" value="DUF6037"/>
</dbReference>
<reference evidence="1" key="1">
    <citation type="submission" date="2021-12" db="EMBL/GenBank/DDBJ databases">
        <authorList>
            <person name="Criscuolo A."/>
        </authorList>
    </citation>
    <scope>NUCLEOTIDE SEQUENCE</scope>
    <source>
        <strain evidence="1">CIP111894</strain>
    </source>
</reference>
<evidence type="ECO:0000313" key="1">
    <source>
        <dbReference type="EMBL" id="CAH1056833.1"/>
    </source>
</evidence>
<organism evidence="1 2">
    <name type="scientific">Paenibacillus pseudetheri</name>
    <dbReference type="NCBI Taxonomy" id="2897682"/>
    <lineage>
        <taxon>Bacteria</taxon>
        <taxon>Bacillati</taxon>
        <taxon>Bacillota</taxon>
        <taxon>Bacilli</taxon>
        <taxon>Bacillales</taxon>
        <taxon>Paenibacillaceae</taxon>
        <taxon>Paenibacillus</taxon>
    </lineage>
</organism>